<keyword evidence="6" id="KW-0862">Zinc</keyword>
<keyword evidence="11" id="KW-1185">Reference proteome</keyword>
<proteinExistence type="inferred from homology"/>
<dbReference type="Gene3D" id="3.40.390.10">
    <property type="entry name" value="Collagenase (Catalytic Domain)"/>
    <property type="match status" value="1"/>
</dbReference>
<dbReference type="GO" id="GO:0006508">
    <property type="term" value="P:proteolysis"/>
    <property type="evidence" value="ECO:0007669"/>
    <property type="project" value="UniProtKB-KW"/>
</dbReference>
<accession>A0A5C3KG76</accession>
<dbReference type="OrthoDB" id="536211at2759"/>
<dbReference type="Pfam" id="PF05572">
    <property type="entry name" value="Peptidase_M43"/>
    <property type="match status" value="1"/>
</dbReference>
<keyword evidence="7" id="KW-0482">Metalloprotease</keyword>
<feature type="domain" description="Peptidase M43 pregnancy-associated plasma-A" evidence="9">
    <location>
        <begin position="105"/>
        <end position="208"/>
    </location>
</feature>
<dbReference type="GO" id="GO:0046872">
    <property type="term" value="F:metal ion binding"/>
    <property type="evidence" value="ECO:0007669"/>
    <property type="project" value="UniProtKB-KW"/>
</dbReference>
<comment type="similarity">
    <text evidence="1">Belongs to the peptidase M43B family.</text>
</comment>
<evidence type="ECO:0000313" key="11">
    <source>
        <dbReference type="Proteomes" id="UP000307440"/>
    </source>
</evidence>
<keyword evidence="3" id="KW-0479">Metal-binding</keyword>
<feature type="non-terminal residue" evidence="10">
    <location>
        <position position="1"/>
    </location>
</feature>
<evidence type="ECO:0000256" key="2">
    <source>
        <dbReference type="ARBA" id="ARBA00022670"/>
    </source>
</evidence>
<dbReference type="PANTHER" id="PTHR47466">
    <property type="match status" value="1"/>
</dbReference>
<evidence type="ECO:0000256" key="3">
    <source>
        <dbReference type="ARBA" id="ARBA00022723"/>
    </source>
</evidence>
<evidence type="ECO:0000256" key="7">
    <source>
        <dbReference type="ARBA" id="ARBA00023049"/>
    </source>
</evidence>
<dbReference type="EMBL" id="ML210361">
    <property type="protein sequence ID" value="TFK19090.1"/>
    <property type="molecule type" value="Genomic_DNA"/>
</dbReference>
<dbReference type="AlphaFoldDB" id="A0A5C3KG76"/>
<evidence type="ECO:0000313" key="10">
    <source>
        <dbReference type="EMBL" id="TFK19090.1"/>
    </source>
</evidence>
<dbReference type="PANTHER" id="PTHR47466:SF1">
    <property type="entry name" value="METALLOPROTEASE MEP1 (AFU_ORTHOLOGUE AFUA_1G07730)-RELATED"/>
    <property type="match status" value="1"/>
</dbReference>
<keyword evidence="2" id="KW-0645">Protease</keyword>
<gene>
    <name evidence="10" type="ORF">FA15DRAFT_602163</name>
</gene>
<name>A0A5C3KG76_COPMA</name>
<protein>
    <recommendedName>
        <fullName evidence="9">Peptidase M43 pregnancy-associated plasma-A domain-containing protein</fullName>
    </recommendedName>
</protein>
<dbReference type="InterPro" id="IPR008754">
    <property type="entry name" value="Peptidase_M43"/>
</dbReference>
<evidence type="ECO:0000256" key="5">
    <source>
        <dbReference type="ARBA" id="ARBA00022801"/>
    </source>
</evidence>
<evidence type="ECO:0000256" key="6">
    <source>
        <dbReference type="ARBA" id="ARBA00022833"/>
    </source>
</evidence>
<dbReference type="STRING" id="230819.A0A5C3KG76"/>
<sequence>DERVQTQMDVLRKAYEPAKIWFELTNVTRHNNKEWFDKTIDGDNDAELEMKEALAPHDRPDILDVYSVALATDLGYAAFPGSFVDGTKIRKGRDGVVMNFGEFPNSTVNPFTLGNTLIHEVGHWAGLLHTFTVTPGRCDGPGDFVKDTPTQGYASHFAMDPSLGTCVAADSCPNLPGVDPISNYMDYSPDHCQDHFSPGQIQRMRDILSLYRDLEPEN</sequence>
<keyword evidence="8" id="KW-1015">Disulfide bond</keyword>
<dbReference type="SUPFAM" id="SSF55486">
    <property type="entry name" value="Metalloproteases ('zincins'), catalytic domain"/>
    <property type="match status" value="1"/>
</dbReference>
<evidence type="ECO:0000256" key="1">
    <source>
        <dbReference type="ARBA" id="ARBA00008721"/>
    </source>
</evidence>
<evidence type="ECO:0000259" key="9">
    <source>
        <dbReference type="Pfam" id="PF05572"/>
    </source>
</evidence>
<keyword evidence="5" id="KW-0378">Hydrolase</keyword>
<dbReference type="Proteomes" id="UP000307440">
    <property type="component" value="Unassembled WGS sequence"/>
</dbReference>
<dbReference type="GO" id="GO:0008237">
    <property type="term" value="F:metallopeptidase activity"/>
    <property type="evidence" value="ECO:0007669"/>
    <property type="project" value="UniProtKB-KW"/>
</dbReference>
<dbReference type="InterPro" id="IPR024079">
    <property type="entry name" value="MetalloPept_cat_dom_sf"/>
</dbReference>
<evidence type="ECO:0000256" key="4">
    <source>
        <dbReference type="ARBA" id="ARBA00022729"/>
    </source>
</evidence>
<reference evidence="10 11" key="1">
    <citation type="journal article" date="2019" name="Nat. Ecol. Evol.">
        <title>Megaphylogeny resolves global patterns of mushroom evolution.</title>
        <authorList>
            <person name="Varga T."/>
            <person name="Krizsan K."/>
            <person name="Foldi C."/>
            <person name="Dima B."/>
            <person name="Sanchez-Garcia M."/>
            <person name="Sanchez-Ramirez S."/>
            <person name="Szollosi G.J."/>
            <person name="Szarkandi J.G."/>
            <person name="Papp V."/>
            <person name="Albert L."/>
            <person name="Andreopoulos W."/>
            <person name="Angelini C."/>
            <person name="Antonin V."/>
            <person name="Barry K.W."/>
            <person name="Bougher N.L."/>
            <person name="Buchanan P."/>
            <person name="Buyck B."/>
            <person name="Bense V."/>
            <person name="Catcheside P."/>
            <person name="Chovatia M."/>
            <person name="Cooper J."/>
            <person name="Damon W."/>
            <person name="Desjardin D."/>
            <person name="Finy P."/>
            <person name="Geml J."/>
            <person name="Haridas S."/>
            <person name="Hughes K."/>
            <person name="Justo A."/>
            <person name="Karasinski D."/>
            <person name="Kautmanova I."/>
            <person name="Kiss B."/>
            <person name="Kocsube S."/>
            <person name="Kotiranta H."/>
            <person name="LaButti K.M."/>
            <person name="Lechner B.E."/>
            <person name="Liimatainen K."/>
            <person name="Lipzen A."/>
            <person name="Lukacs Z."/>
            <person name="Mihaltcheva S."/>
            <person name="Morgado L.N."/>
            <person name="Niskanen T."/>
            <person name="Noordeloos M.E."/>
            <person name="Ohm R.A."/>
            <person name="Ortiz-Santana B."/>
            <person name="Ovrebo C."/>
            <person name="Racz N."/>
            <person name="Riley R."/>
            <person name="Savchenko A."/>
            <person name="Shiryaev A."/>
            <person name="Soop K."/>
            <person name="Spirin V."/>
            <person name="Szebenyi C."/>
            <person name="Tomsovsky M."/>
            <person name="Tulloss R.E."/>
            <person name="Uehling J."/>
            <person name="Grigoriev I.V."/>
            <person name="Vagvolgyi C."/>
            <person name="Papp T."/>
            <person name="Martin F.M."/>
            <person name="Miettinen O."/>
            <person name="Hibbett D.S."/>
            <person name="Nagy L.G."/>
        </authorList>
    </citation>
    <scope>NUCLEOTIDE SEQUENCE [LARGE SCALE GENOMIC DNA]</scope>
    <source>
        <strain evidence="10 11">CBS 121175</strain>
    </source>
</reference>
<keyword evidence="4" id="KW-0732">Signal</keyword>
<evidence type="ECO:0000256" key="8">
    <source>
        <dbReference type="ARBA" id="ARBA00023157"/>
    </source>
</evidence>
<organism evidence="10 11">
    <name type="scientific">Coprinopsis marcescibilis</name>
    <name type="common">Agaric fungus</name>
    <name type="synonym">Psathyrella marcescibilis</name>
    <dbReference type="NCBI Taxonomy" id="230819"/>
    <lineage>
        <taxon>Eukaryota</taxon>
        <taxon>Fungi</taxon>
        <taxon>Dikarya</taxon>
        <taxon>Basidiomycota</taxon>
        <taxon>Agaricomycotina</taxon>
        <taxon>Agaricomycetes</taxon>
        <taxon>Agaricomycetidae</taxon>
        <taxon>Agaricales</taxon>
        <taxon>Agaricineae</taxon>
        <taxon>Psathyrellaceae</taxon>
        <taxon>Coprinopsis</taxon>
    </lineage>
</organism>